<reference evidence="1 2" key="1">
    <citation type="submission" date="2020-04" db="EMBL/GenBank/DDBJ databases">
        <title>Complete genome sequence of Spiroplasma platyhelix ATCC 51748, an insect isolate.</title>
        <authorList>
            <person name="Green E.A."/>
            <person name="Klassen J.L."/>
        </authorList>
    </citation>
    <scope>NUCLEOTIDE SEQUENCE [LARGE SCALE GENOMIC DNA]</scope>
    <source>
        <strain evidence="1 2">PALS-1</strain>
    </source>
</reference>
<sequence length="77" mass="9120">MKESKNYFFARYDSKTDHCLGVYETIEEAILKVYGYQKNHQKYKIAKNSIIASYTQAARKDGYRRSAHGIWYKFPIS</sequence>
<dbReference type="Proteomes" id="UP000584587">
    <property type="component" value="Unassembled WGS sequence"/>
</dbReference>
<name>A0A846UDB4_9MOLU</name>
<dbReference type="EMBL" id="JAAVVK010000001">
    <property type="protein sequence ID" value="NKE38498.1"/>
    <property type="molecule type" value="Genomic_DNA"/>
</dbReference>
<gene>
    <name evidence="1" type="ORF">HER12_01865</name>
</gene>
<accession>A0A846UDB4</accession>
<keyword evidence="2" id="KW-1185">Reference proteome</keyword>
<evidence type="ECO:0000313" key="1">
    <source>
        <dbReference type="EMBL" id="NKE38498.1"/>
    </source>
</evidence>
<organism evidence="1 2">
    <name type="scientific">Spiroplasma platyhelix PALS-1</name>
    <dbReference type="NCBI Taxonomy" id="1276218"/>
    <lineage>
        <taxon>Bacteria</taxon>
        <taxon>Bacillati</taxon>
        <taxon>Mycoplasmatota</taxon>
        <taxon>Mollicutes</taxon>
        <taxon>Entomoplasmatales</taxon>
        <taxon>Spiroplasmataceae</taxon>
        <taxon>Spiroplasma</taxon>
    </lineage>
</organism>
<comment type="caution">
    <text evidence="1">The sequence shown here is derived from an EMBL/GenBank/DDBJ whole genome shotgun (WGS) entry which is preliminary data.</text>
</comment>
<protein>
    <submittedName>
        <fullName evidence="1">Uncharacterized protein</fullName>
    </submittedName>
</protein>
<evidence type="ECO:0000313" key="2">
    <source>
        <dbReference type="Proteomes" id="UP000584587"/>
    </source>
</evidence>
<proteinExistence type="predicted"/>
<dbReference type="RefSeq" id="WP_168104969.1">
    <property type="nucleotide sequence ID" value="NZ_CP051215.1"/>
</dbReference>
<dbReference type="AlphaFoldDB" id="A0A846UDB4"/>